<dbReference type="GO" id="GO:0046872">
    <property type="term" value="F:metal ion binding"/>
    <property type="evidence" value="ECO:0007669"/>
    <property type="project" value="UniProtKB-KW"/>
</dbReference>
<feature type="domain" description="2Fe-2S ferredoxin-type" evidence="9">
    <location>
        <begin position="436"/>
        <end position="520"/>
    </location>
</feature>
<keyword evidence="3" id="KW-0001">2Fe-2S</keyword>
<evidence type="ECO:0000313" key="12">
    <source>
        <dbReference type="Proteomes" id="UP000655751"/>
    </source>
</evidence>
<dbReference type="PROSITE" id="PS51384">
    <property type="entry name" value="FAD_FR"/>
    <property type="match status" value="1"/>
</dbReference>
<dbReference type="PROSITE" id="PS51085">
    <property type="entry name" value="2FE2S_FER_2"/>
    <property type="match status" value="1"/>
</dbReference>
<dbReference type="InterPro" id="IPR017927">
    <property type="entry name" value="FAD-bd_FR_type"/>
</dbReference>
<keyword evidence="7" id="KW-0411">Iron-sulfur</keyword>
<dbReference type="InterPro" id="IPR050415">
    <property type="entry name" value="MRET"/>
</dbReference>
<feature type="compositionally biased region" description="Basic and acidic residues" evidence="8">
    <location>
        <begin position="60"/>
        <end position="81"/>
    </location>
</feature>
<dbReference type="PANTHER" id="PTHR47354:SF1">
    <property type="entry name" value="CARNITINE MONOOXYGENASE REDUCTASE SUBUNIT"/>
    <property type="match status" value="1"/>
</dbReference>
<dbReference type="InterPro" id="IPR012675">
    <property type="entry name" value="Beta-grasp_dom_sf"/>
</dbReference>
<dbReference type="SUPFAM" id="SSF63380">
    <property type="entry name" value="Riboflavin synthase domain-like"/>
    <property type="match status" value="1"/>
</dbReference>
<organism evidence="11 12">
    <name type="scientific">Nocardia bovistercoris</name>
    <dbReference type="NCBI Taxonomy" id="2785916"/>
    <lineage>
        <taxon>Bacteria</taxon>
        <taxon>Bacillati</taxon>
        <taxon>Actinomycetota</taxon>
        <taxon>Actinomycetes</taxon>
        <taxon>Mycobacteriales</taxon>
        <taxon>Nocardiaceae</taxon>
        <taxon>Nocardia</taxon>
    </lineage>
</organism>
<keyword evidence="2" id="KW-0285">Flavoprotein</keyword>
<dbReference type="CDD" id="cd00207">
    <property type="entry name" value="fer2"/>
    <property type="match status" value="1"/>
</dbReference>
<evidence type="ECO:0000256" key="4">
    <source>
        <dbReference type="ARBA" id="ARBA00022723"/>
    </source>
</evidence>
<keyword evidence="4" id="KW-0479">Metal-binding</keyword>
<feature type="domain" description="FAD-binding FR-type" evidence="10">
    <location>
        <begin position="205"/>
        <end position="309"/>
    </location>
</feature>
<feature type="compositionally biased region" description="Low complexity" evidence="8">
    <location>
        <begin position="40"/>
        <end position="57"/>
    </location>
</feature>
<dbReference type="InterPro" id="IPR036010">
    <property type="entry name" value="2Fe-2S_ferredoxin-like_sf"/>
</dbReference>
<dbReference type="PANTHER" id="PTHR47354">
    <property type="entry name" value="NADH OXIDOREDUCTASE HCR"/>
    <property type="match status" value="1"/>
</dbReference>
<dbReference type="Gene3D" id="2.40.30.10">
    <property type="entry name" value="Translation factors"/>
    <property type="match status" value="1"/>
</dbReference>
<comment type="cofactor">
    <cofactor evidence="1">
        <name>FAD</name>
        <dbReference type="ChEBI" id="CHEBI:57692"/>
    </cofactor>
</comment>
<dbReference type="SUPFAM" id="SSF54292">
    <property type="entry name" value="2Fe-2S ferredoxin-like"/>
    <property type="match status" value="1"/>
</dbReference>
<feature type="compositionally biased region" description="Low complexity" evidence="8">
    <location>
        <begin position="87"/>
        <end position="97"/>
    </location>
</feature>
<evidence type="ECO:0000256" key="1">
    <source>
        <dbReference type="ARBA" id="ARBA00001974"/>
    </source>
</evidence>
<dbReference type="InterPro" id="IPR001041">
    <property type="entry name" value="2Fe-2S_ferredoxin-type"/>
</dbReference>
<evidence type="ECO:0000256" key="8">
    <source>
        <dbReference type="SAM" id="MobiDB-lite"/>
    </source>
</evidence>
<dbReference type="PRINTS" id="PR00409">
    <property type="entry name" value="PHDIOXRDTASE"/>
</dbReference>
<evidence type="ECO:0000313" key="11">
    <source>
        <dbReference type="EMBL" id="MBH0777299.1"/>
    </source>
</evidence>
<keyword evidence="5" id="KW-0560">Oxidoreductase</keyword>
<dbReference type="InterPro" id="IPR017938">
    <property type="entry name" value="Riboflavin_synthase-like_b-brl"/>
</dbReference>
<dbReference type="AlphaFoldDB" id="A0A931I9F2"/>
<name>A0A931I9F2_9NOCA</name>
<comment type="caution">
    <text evidence="11">The sequence shown here is derived from an EMBL/GenBank/DDBJ whole genome shotgun (WGS) entry which is preliminary data.</text>
</comment>
<sequence>MPRTLLRLPRRLGPQRRPGEVRRRPQGRRPVPLARRRGGRAPARGPRCRGLLRGGLRAPRRGDDHRVPDLSRARGARHEIPRPPGPEAARPRISAPAHPHRRRDVARRSARCAVAGAQCAVDLPARLRPRIGRVDRPGGGLPGHIARGAGDGVVNAGPIPDRLPADLYGRRDRDRAVRILDAVATARLTWTTLVNRRPVTPVVDDRRLALVVTDRRIEAHDEDVVTLRLQAPDRRELPRWRPGAHLDLELPSGRLRQYSLCGDPADAIGYRIAVRRIPEGGGGSVEVHDTVSVGTPLIVRGPRNAFPFAVPGYGSPSTRVHFVAGGIGITPMLPMARLAHRLGLDWSMVYTGRSRDALPFLDEIESFGDRAVVRTDDRSGLPDAAALLPGVTRGCAVYCCGPSAMTATVAAAVRDRGIELHSERFSPPPIIDGRPFEIEIASTGEIFEVPAYRTALDAILDRRPDRPYSCRQGFCRTCKVRVLAGVPDHRETTLTDAERDAGDLLVCVSRSASERLVLDL</sequence>
<dbReference type="Pfam" id="PF00111">
    <property type="entry name" value="Fer2"/>
    <property type="match status" value="1"/>
</dbReference>
<dbReference type="GO" id="GO:0016491">
    <property type="term" value="F:oxidoreductase activity"/>
    <property type="evidence" value="ECO:0007669"/>
    <property type="project" value="UniProtKB-KW"/>
</dbReference>
<proteinExistence type="predicted"/>
<dbReference type="GO" id="GO:0051537">
    <property type="term" value="F:2 iron, 2 sulfur cluster binding"/>
    <property type="evidence" value="ECO:0007669"/>
    <property type="project" value="UniProtKB-KW"/>
</dbReference>
<dbReference type="Proteomes" id="UP000655751">
    <property type="component" value="Unassembled WGS sequence"/>
</dbReference>
<evidence type="ECO:0000256" key="6">
    <source>
        <dbReference type="ARBA" id="ARBA00023004"/>
    </source>
</evidence>
<dbReference type="CDD" id="cd06185">
    <property type="entry name" value="PDR_like"/>
    <property type="match status" value="1"/>
</dbReference>
<evidence type="ECO:0000259" key="9">
    <source>
        <dbReference type="PROSITE" id="PS51085"/>
    </source>
</evidence>
<feature type="region of interest" description="Disordered" evidence="8">
    <location>
        <begin position="1"/>
        <end position="106"/>
    </location>
</feature>
<reference evidence="11" key="1">
    <citation type="submission" date="2020-11" db="EMBL/GenBank/DDBJ databases">
        <title>Nocardia NEAU-351.nov., a novel actinomycete isolated from the cow dung.</title>
        <authorList>
            <person name="Zhang X."/>
        </authorList>
    </citation>
    <scope>NUCLEOTIDE SEQUENCE</scope>
    <source>
        <strain evidence="11">NEAU-351</strain>
    </source>
</reference>
<keyword evidence="12" id="KW-1185">Reference proteome</keyword>
<evidence type="ECO:0000256" key="3">
    <source>
        <dbReference type="ARBA" id="ARBA00022714"/>
    </source>
</evidence>
<dbReference type="SUPFAM" id="SSF52343">
    <property type="entry name" value="Ferredoxin reductase-like, C-terminal NADP-linked domain"/>
    <property type="match status" value="1"/>
</dbReference>
<protein>
    <submittedName>
        <fullName evidence="11">Oxidoreductase</fullName>
    </submittedName>
</protein>
<dbReference type="Gene3D" id="3.40.50.80">
    <property type="entry name" value="Nucleotide-binding domain of ferredoxin-NADP reductase (FNR) module"/>
    <property type="match status" value="1"/>
</dbReference>
<dbReference type="EMBL" id="JADMLG010000004">
    <property type="protein sequence ID" value="MBH0777299.1"/>
    <property type="molecule type" value="Genomic_DNA"/>
</dbReference>
<gene>
    <name evidence="11" type="ORF">IT779_13515</name>
</gene>
<dbReference type="InterPro" id="IPR039261">
    <property type="entry name" value="FNR_nucleotide-bd"/>
</dbReference>
<accession>A0A931I9F2</accession>
<keyword evidence="6" id="KW-0408">Iron</keyword>
<evidence type="ECO:0000256" key="5">
    <source>
        <dbReference type="ARBA" id="ARBA00023002"/>
    </source>
</evidence>
<evidence type="ECO:0000256" key="2">
    <source>
        <dbReference type="ARBA" id="ARBA00022630"/>
    </source>
</evidence>
<evidence type="ECO:0000259" key="10">
    <source>
        <dbReference type="PROSITE" id="PS51384"/>
    </source>
</evidence>
<evidence type="ECO:0000256" key="7">
    <source>
        <dbReference type="ARBA" id="ARBA00023014"/>
    </source>
</evidence>
<dbReference type="Gene3D" id="3.10.20.30">
    <property type="match status" value="1"/>
</dbReference>